<protein>
    <recommendedName>
        <fullName evidence="7">CUB domain-containing protein</fullName>
    </recommendedName>
</protein>
<dbReference type="Gene3D" id="4.10.400.10">
    <property type="entry name" value="Low-density Lipoprotein Receptor"/>
    <property type="match status" value="1"/>
</dbReference>
<comment type="caution">
    <text evidence="5">The sequence shown here is derived from an EMBL/GenBank/DDBJ whole genome shotgun (WGS) entry which is preliminary data.</text>
</comment>
<dbReference type="AlphaFoldDB" id="A0A9D4E259"/>
<reference evidence="5" key="1">
    <citation type="journal article" date="2019" name="bioRxiv">
        <title>The Genome of the Zebra Mussel, Dreissena polymorpha: A Resource for Invasive Species Research.</title>
        <authorList>
            <person name="McCartney M.A."/>
            <person name="Auch B."/>
            <person name="Kono T."/>
            <person name="Mallez S."/>
            <person name="Zhang Y."/>
            <person name="Obille A."/>
            <person name="Becker A."/>
            <person name="Abrahante J.E."/>
            <person name="Garbe J."/>
            <person name="Badalamenti J.P."/>
            <person name="Herman A."/>
            <person name="Mangelson H."/>
            <person name="Liachko I."/>
            <person name="Sullivan S."/>
            <person name="Sone E.D."/>
            <person name="Koren S."/>
            <person name="Silverstein K.A.T."/>
            <person name="Beckman K.B."/>
            <person name="Gohl D.M."/>
        </authorList>
    </citation>
    <scope>NUCLEOTIDE SEQUENCE</scope>
    <source>
        <strain evidence="5">Duluth1</strain>
        <tissue evidence="5">Whole animal</tissue>
    </source>
</reference>
<feature type="region of interest" description="Disordered" evidence="3">
    <location>
        <begin position="274"/>
        <end position="302"/>
    </location>
</feature>
<evidence type="ECO:0000256" key="4">
    <source>
        <dbReference type="SAM" id="Phobius"/>
    </source>
</evidence>
<dbReference type="PROSITE" id="PS50068">
    <property type="entry name" value="LDLRA_2"/>
    <property type="match status" value="1"/>
</dbReference>
<organism evidence="5 6">
    <name type="scientific">Dreissena polymorpha</name>
    <name type="common">Zebra mussel</name>
    <name type="synonym">Mytilus polymorpha</name>
    <dbReference type="NCBI Taxonomy" id="45954"/>
    <lineage>
        <taxon>Eukaryota</taxon>
        <taxon>Metazoa</taxon>
        <taxon>Spiralia</taxon>
        <taxon>Lophotrochozoa</taxon>
        <taxon>Mollusca</taxon>
        <taxon>Bivalvia</taxon>
        <taxon>Autobranchia</taxon>
        <taxon>Heteroconchia</taxon>
        <taxon>Euheterodonta</taxon>
        <taxon>Imparidentia</taxon>
        <taxon>Neoheterodontei</taxon>
        <taxon>Myida</taxon>
        <taxon>Dreissenoidea</taxon>
        <taxon>Dreissenidae</taxon>
        <taxon>Dreissena</taxon>
    </lineage>
</organism>
<dbReference type="OrthoDB" id="6150094at2759"/>
<feature type="compositionally biased region" description="Basic and acidic residues" evidence="3">
    <location>
        <begin position="280"/>
        <end position="295"/>
    </location>
</feature>
<accession>A0A9D4E259</accession>
<dbReference type="Pfam" id="PF00057">
    <property type="entry name" value="Ldl_recept_a"/>
    <property type="match status" value="1"/>
</dbReference>
<name>A0A9D4E259_DREPO</name>
<keyword evidence="6" id="KW-1185">Reference proteome</keyword>
<evidence type="ECO:0000313" key="6">
    <source>
        <dbReference type="Proteomes" id="UP000828390"/>
    </source>
</evidence>
<reference evidence="5" key="2">
    <citation type="submission" date="2020-11" db="EMBL/GenBank/DDBJ databases">
        <authorList>
            <person name="McCartney M.A."/>
            <person name="Auch B."/>
            <person name="Kono T."/>
            <person name="Mallez S."/>
            <person name="Becker A."/>
            <person name="Gohl D.M."/>
            <person name="Silverstein K.A.T."/>
            <person name="Koren S."/>
            <person name="Bechman K.B."/>
            <person name="Herman A."/>
            <person name="Abrahante J.E."/>
            <person name="Garbe J."/>
        </authorList>
    </citation>
    <scope>NUCLEOTIDE SEQUENCE</scope>
    <source>
        <strain evidence="5">Duluth1</strain>
        <tissue evidence="5">Whole animal</tissue>
    </source>
</reference>
<feature type="region of interest" description="Disordered" evidence="3">
    <location>
        <begin position="423"/>
        <end position="461"/>
    </location>
</feature>
<evidence type="ECO:0000256" key="3">
    <source>
        <dbReference type="SAM" id="MobiDB-lite"/>
    </source>
</evidence>
<keyword evidence="4" id="KW-1133">Transmembrane helix</keyword>
<dbReference type="InterPro" id="IPR002172">
    <property type="entry name" value="LDrepeatLR_classA_rpt"/>
</dbReference>
<dbReference type="InterPro" id="IPR042333">
    <property type="entry name" value="LRAD2/Mig-13-like"/>
</dbReference>
<evidence type="ECO:0000313" key="5">
    <source>
        <dbReference type="EMBL" id="KAH3771826.1"/>
    </source>
</evidence>
<evidence type="ECO:0008006" key="7">
    <source>
        <dbReference type="Google" id="ProtNLM"/>
    </source>
</evidence>
<sequence>MAKLECYVQVKVLSLGQCLLMIAKLPFLEAMTHDLNTYTSCNDVIDMETQKVHQAALELSISSATNSDSRVSCDFTIRTGIGSHVMFYFTELYMGSPNRTERVDRACLEPRDVNGPYESVPTGMRPIICSKTEVEIGSKVYATTGNALSLRFYRNRGFGIDVHFKIVFAAFRLGSCRTSERKCNNERCIEHEIVCNGHNPCGDHSDCPTGLEHLSSWAMSGIVILGLLCGGIVIIMATVCLQRAGSKRYEMDDIIQPTNGDLRHECPHVELNAIHVPSRRSTDPDGDVGKSEHNETQGSQVTSCDISSDFVPQFEDNLDLNGDREKLLHHKHTRGIVYPQEALETKRDPFISENHTLKNLFQSDGDLTCSSAYGQHFPERYSANRARTSTFPRPDSEHLNRRLGTSGYFEDIRCNPRLSGHSLVLSDSDSGNDEDRAVSARPQRSLRHQEGAVQSSTAGESFKRHNIAKCADVMSPLPPPYGTLKNMTSALKRNTNDVTTTLATC</sequence>
<keyword evidence="1 2" id="KW-1015">Disulfide bond</keyword>
<dbReference type="EMBL" id="JAIWYP010000009">
    <property type="protein sequence ID" value="KAH3771826.1"/>
    <property type="molecule type" value="Genomic_DNA"/>
</dbReference>
<dbReference type="InterPro" id="IPR036055">
    <property type="entry name" value="LDL_receptor-like_sf"/>
</dbReference>
<dbReference type="PANTHER" id="PTHR24652">
    <property type="entry name" value="LOW-DENSITY LIPOPROTEIN RECEPTOR CLASS A DOMAIN-CONTAINING PROTEIN 2"/>
    <property type="match status" value="1"/>
</dbReference>
<keyword evidence="4" id="KW-0472">Membrane</keyword>
<feature type="disulfide bond" evidence="2">
    <location>
        <begin position="183"/>
        <end position="201"/>
    </location>
</feature>
<dbReference type="PANTHER" id="PTHR24652:SF69">
    <property type="entry name" value="CUB DOMAIN-CONTAINING PROTEIN"/>
    <property type="match status" value="1"/>
</dbReference>
<proteinExistence type="predicted"/>
<comment type="caution">
    <text evidence="2">Lacks conserved residue(s) required for the propagation of feature annotation.</text>
</comment>
<dbReference type="CDD" id="cd00112">
    <property type="entry name" value="LDLa"/>
    <property type="match status" value="1"/>
</dbReference>
<feature type="transmembrane region" description="Helical" evidence="4">
    <location>
        <begin position="217"/>
        <end position="241"/>
    </location>
</feature>
<dbReference type="Proteomes" id="UP000828390">
    <property type="component" value="Unassembled WGS sequence"/>
</dbReference>
<evidence type="ECO:0000256" key="1">
    <source>
        <dbReference type="ARBA" id="ARBA00023157"/>
    </source>
</evidence>
<evidence type="ECO:0000256" key="2">
    <source>
        <dbReference type="PROSITE-ProRule" id="PRU00124"/>
    </source>
</evidence>
<keyword evidence="4" id="KW-0812">Transmembrane</keyword>
<feature type="disulfide bond" evidence="2">
    <location>
        <begin position="176"/>
        <end position="188"/>
    </location>
</feature>
<dbReference type="SUPFAM" id="SSF57424">
    <property type="entry name" value="LDL receptor-like module"/>
    <property type="match status" value="1"/>
</dbReference>
<gene>
    <name evidence="5" type="ORF">DPMN_173155</name>
</gene>